<evidence type="ECO:0000313" key="3">
    <source>
        <dbReference type="Proteomes" id="UP000051008"/>
    </source>
</evidence>
<name>A0A0R2AEV6_9LACO</name>
<dbReference type="RefSeq" id="WP_056975951.1">
    <property type="nucleotide sequence ID" value="NZ_AYYP01000010.1"/>
</dbReference>
<sequence>MINTKQFQLSLFLGLVITLIHLLLEFTQLNSGTNLTFDTLLLFFHTKFFLLPILVWFLEYLVNTSICYLFFRLLTHLIKLFQ</sequence>
<protein>
    <submittedName>
        <fullName evidence="2">Uncharacterized protein</fullName>
    </submittedName>
</protein>
<keyword evidence="1" id="KW-1133">Transmembrane helix</keyword>
<accession>A0A0R2AEV6</accession>
<dbReference type="Proteomes" id="UP000051008">
    <property type="component" value="Unassembled WGS sequence"/>
</dbReference>
<keyword evidence="3" id="KW-1185">Reference proteome</keyword>
<keyword evidence="1" id="KW-0812">Transmembrane</keyword>
<organism evidence="2 3">
    <name type="scientific">Ligilactobacillus agilis DSM 20509</name>
    <dbReference type="NCBI Taxonomy" id="1423718"/>
    <lineage>
        <taxon>Bacteria</taxon>
        <taxon>Bacillati</taxon>
        <taxon>Bacillota</taxon>
        <taxon>Bacilli</taxon>
        <taxon>Lactobacillales</taxon>
        <taxon>Lactobacillaceae</taxon>
        <taxon>Ligilactobacillus</taxon>
    </lineage>
</organism>
<dbReference type="EMBL" id="AYYP01000010">
    <property type="protein sequence ID" value="KRM65889.1"/>
    <property type="molecule type" value="Genomic_DNA"/>
</dbReference>
<evidence type="ECO:0000313" key="2">
    <source>
        <dbReference type="EMBL" id="KRM65889.1"/>
    </source>
</evidence>
<dbReference type="GeneID" id="75137898"/>
<dbReference type="AlphaFoldDB" id="A0A0R2AEV6"/>
<dbReference type="PATRIC" id="fig|1423718.3.peg.956"/>
<reference evidence="2 3" key="1">
    <citation type="journal article" date="2015" name="Genome Announc.">
        <title>Expanding the biotechnology potential of lactobacilli through comparative genomics of 213 strains and associated genera.</title>
        <authorList>
            <person name="Sun Z."/>
            <person name="Harris H.M."/>
            <person name="McCann A."/>
            <person name="Guo C."/>
            <person name="Argimon S."/>
            <person name="Zhang W."/>
            <person name="Yang X."/>
            <person name="Jeffery I.B."/>
            <person name="Cooney J.C."/>
            <person name="Kagawa T.F."/>
            <person name="Liu W."/>
            <person name="Song Y."/>
            <person name="Salvetti E."/>
            <person name="Wrobel A."/>
            <person name="Rasinkangas P."/>
            <person name="Parkhill J."/>
            <person name="Rea M.C."/>
            <person name="O'Sullivan O."/>
            <person name="Ritari J."/>
            <person name="Douillard F.P."/>
            <person name="Paul Ross R."/>
            <person name="Yang R."/>
            <person name="Briner A.E."/>
            <person name="Felis G.E."/>
            <person name="de Vos W.M."/>
            <person name="Barrangou R."/>
            <person name="Klaenhammer T.R."/>
            <person name="Caufield P.W."/>
            <person name="Cui Y."/>
            <person name="Zhang H."/>
            <person name="O'Toole P.W."/>
        </authorList>
    </citation>
    <scope>NUCLEOTIDE SEQUENCE [LARGE SCALE GENOMIC DNA]</scope>
    <source>
        <strain evidence="2 3">DSM 20509</strain>
    </source>
</reference>
<evidence type="ECO:0000256" key="1">
    <source>
        <dbReference type="SAM" id="Phobius"/>
    </source>
</evidence>
<proteinExistence type="predicted"/>
<feature type="transmembrane region" description="Helical" evidence="1">
    <location>
        <begin position="7"/>
        <end position="29"/>
    </location>
</feature>
<feature type="transmembrane region" description="Helical" evidence="1">
    <location>
        <begin position="49"/>
        <end position="71"/>
    </location>
</feature>
<keyword evidence="1" id="KW-0472">Membrane</keyword>
<comment type="caution">
    <text evidence="2">The sequence shown here is derived from an EMBL/GenBank/DDBJ whole genome shotgun (WGS) entry which is preliminary data.</text>
</comment>
<gene>
    <name evidence="2" type="ORF">FC14_GL000908</name>
</gene>